<keyword evidence="1" id="KW-0472">Membrane</keyword>
<feature type="transmembrane region" description="Helical" evidence="1">
    <location>
        <begin position="31"/>
        <end position="51"/>
    </location>
</feature>
<name>A0A3N6M9A2_NATCH</name>
<organism evidence="2 3">
    <name type="scientific">Natrarchaeobius chitinivorans</name>
    <dbReference type="NCBI Taxonomy" id="1679083"/>
    <lineage>
        <taxon>Archaea</taxon>
        <taxon>Methanobacteriati</taxon>
        <taxon>Methanobacteriota</taxon>
        <taxon>Stenosarchaea group</taxon>
        <taxon>Halobacteria</taxon>
        <taxon>Halobacteriales</taxon>
        <taxon>Natrialbaceae</taxon>
        <taxon>Natrarchaeobius</taxon>
    </lineage>
</organism>
<gene>
    <name evidence="2" type="ORF">EA472_10455</name>
</gene>
<reference evidence="2 3" key="1">
    <citation type="submission" date="2018-10" db="EMBL/GenBank/DDBJ databases">
        <title>Natrarchaeobius chitinivorans gen. nov., sp. nov., and Natrarchaeobius haloalkaliphilus sp. nov., alkaliphilic, chitin-utilizing haloarchaea from hypersaline alkaline lakes.</title>
        <authorList>
            <person name="Sorokin D.Y."/>
            <person name="Elcheninov A.G."/>
            <person name="Kostrikina N.A."/>
            <person name="Bale N.J."/>
            <person name="Sinninghe Damste J.S."/>
            <person name="Khijniak T.V."/>
            <person name="Kublanov I.V."/>
            <person name="Toshchakov S.V."/>
        </authorList>
    </citation>
    <scope>NUCLEOTIDE SEQUENCE [LARGE SCALE GENOMIC DNA]</scope>
    <source>
        <strain evidence="2 3">AArcht7</strain>
    </source>
</reference>
<accession>A0A3N6M9A2</accession>
<keyword evidence="1" id="KW-0812">Transmembrane</keyword>
<comment type="caution">
    <text evidence="2">The sequence shown here is derived from an EMBL/GenBank/DDBJ whole genome shotgun (WGS) entry which is preliminary data.</text>
</comment>
<proteinExistence type="predicted"/>
<dbReference type="EMBL" id="REFZ01000006">
    <property type="protein sequence ID" value="RQH00279.1"/>
    <property type="molecule type" value="Genomic_DNA"/>
</dbReference>
<feature type="transmembrane region" description="Helical" evidence="1">
    <location>
        <begin position="7"/>
        <end position="25"/>
    </location>
</feature>
<keyword evidence="1" id="KW-1133">Transmembrane helix</keyword>
<sequence>MDLTQIGLGIGLLVVSGLTFLGPSVLDSGVIAALAGTALLIGAIAVLTSVARDARTPQEQ</sequence>
<evidence type="ECO:0000313" key="2">
    <source>
        <dbReference type="EMBL" id="RQH00279.1"/>
    </source>
</evidence>
<dbReference type="Proteomes" id="UP000281431">
    <property type="component" value="Unassembled WGS sequence"/>
</dbReference>
<keyword evidence="3" id="KW-1185">Reference proteome</keyword>
<protein>
    <submittedName>
        <fullName evidence="2">Uncharacterized protein</fullName>
    </submittedName>
</protein>
<evidence type="ECO:0000313" key="3">
    <source>
        <dbReference type="Proteomes" id="UP000281431"/>
    </source>
</evidence>
<dbReference type="AlphaFoldDB" id="A0A3N6M9A2"/>
<evidence type="ECO:0000256" key="1">
    <source>
        <dbReference type="SAM" id="Phobius"/>
    </source>
</evidence>